<keyword evidence="7" id="KW-0663">Pyridoxal phosphate</keyword>
<evidence type="ECO:0000256" key="6">
    <source>
        <dbReference type="ARBA" id="ARBA00022679"/>
    </source>
</evidence>
<sequence length="335" mass="35227">MAGADPVQAARVHGGPDAKGPAAHDFSTNANACGPCPAALQALQFADPTRYPDPGYGVLREQLAAFHGVVPARVLVAASASEFIMRITAAVARPGAFVQVPAHAYGDYAWAAQAQGMAVRSADGPAQLLWACEPSSPLGQAHAGLAAQLKALAPQVPLVLDCAYAPLRLAGQASLDGAQRQQVWQLWSPNKALGLTGVRAAYAVAPLQADPQLLARLAQLAPSWPVGSHGVAMLQAWTDRAAQDWLAASLARLRVWKARQALLCSDLGWQVLDSDANFFCARPPEPARLAEDLARLRAQGVQLRDCASFGLPGHVRLGALAPAHQDALAQAWARR</sequence>
<evidence type="ECO:0000256" key="7">
    <source>
        <dbReference type="ARBA" id="ARBA00022898"/>
    </source>
</evidence>
<dbReference type="GO" id="GO:0000105">
    <property type="term" value="P:L-histidine biosynthetic process"/>
    <property type="evidence" value="ECO:0007669"/>
    <property type="project" value="UniProtKB-KW"/>
</dbReference>
<dbReference type="InterPro" id="IPR050106">
    <property type="entry name" value="HistidinolP_aminotransfase"/>
</dbReference>
<keyword evidence="4 12" id="KW-0032">Aminotransferase</keyword>
<dbReference type="GO" id="GO:0030170">
    <property type="term" value="F:pyridoxal phosphate binding"/>
    <property type="evidence" value="ECO:0007669"/>
    <property type="project" value="InterPro"/>
</dbReference>
<keyword evidence="5" id="KW-0028">Amino-acid biosynthesis</keyword>
<protein>
    <recommendedName>
        <fullName evidence="3">histidinol-phosphate transaminase</fullName>
        <ecNumber evidence="3">2.6.1.9</ecNumber>
    </recommendedName>
</protein>
<reference evidence="12 13" key="1">
    <citation type="submission" date="2018-07" db="EMBL/GenBank/DDBJ databases">
        <title>Genomic Encyclopedia of Type Strains, Phase IV (KMG-IV): sequencing the most valuable type-strain genomes for metagenomic binning, comparative biology and taxonomic classification.</title>
        <authorList>
            <person name="Goeker M."/>
        </authorList>
    </citation>
    <scope>NUCLEOTIDE SEQUENCE [LARGE SCALE GENOMIC DNA]</scope>
    <source>
        <strain evidence="12 13">DSM 21634</strain>
    </source>
</reference>
<dbReference type="RefSeq" id="WP_114469254.1">
    <property type="nucleotide sequence ID" value="NZ_QPJK01000005.1"/>
</dbReference>
<feature type="region of interest" description="Disordered" evidence="10">
    <location>
        <begin position="1"/>
        <end position="23"/>
    </location>
</feature>
<evidence type="ECO:0000256" key="5">
    <source>
        <dbReference type="ARBA" id="ARBA00022605"/>
    </source>
</evidence>
<evidence type="ECO:0000256" key="4">
    <source>
        <dbReference type="ARBA" id="ARBA00022576"/>
    </source>
</evidence>
<dbReference type="PANTHER" id="PTHR43643:SF6">
    <property type="entry name" value="HISTIDINOL-PHOSPHATE AMINOTRANSFERASE"/>
    <property type="match status" value="1"/>
</dbReference>
<dbReference type="PANTHER" id="PTHR43643">
    <property type="entry name" value="HISTIDINOL-PHOSPHATE AMINOTRANSFERASE 2"/>
    <property type="match status" value="1"/>
</dbReference>
<dbReference type="SUPFAM" id="SSF53383">
    <property type="entry name" value="PLP-dependent transferases"/>
    <property type="match status" value="1"/>
</dbReference>
<accession>A0A368XQQ5</accession>
<dbReference type="Gene3D" id="3.90.1150.10">
    <property type="entry name" value="Aspartate Aminotransferase, domain 1"/>
    <property type="match status" value="1"/>
</dbReference>
<dbReference type="InterPro" id="IPR015421">
    <property type="entry name" value="PyrdxlP-dep_Trfase_major"/>
</dbReference>
<comment type="caution">
    <text evidence="12">The sequence shown here is derived from an EMBL/GenBank/DDBJ whole genome shotgun (WGS) entry which is preliminary data.</text>
</comment>
<dbReference type="Gene3D" id="3.40.640.10">
    <property type="entry name" value="Type I PLP-dependent aspartate aminotransferase-like (Major domain)"/>
    <property type="match status" value="1"/>
</dbReference>
<dbReference type="EMBL" id="QPJK01000005">
    <property type="protein sequence ID" value="RCW70303.1"/>
    <property type="molecule type" value="Genomic_DNA"/>
</dbReference>
<evidence type="ECO:0000313" key="13">
    <source>
        <dbReference type="Proteomes" id="UP000252884"/>
    </source>
</evidence>
<name>A0A368XQQ5_9BURK</name>
<evidence type="ECO:0000256" key="9">
    <source>
        <dbReference type="ARBA" id="ARBA00047481"/>
    </source>
</evidence>
<comment type="pathway">
    <text evidence="1">Amino-acid biosynthesis; L-histidine biosynthesis; L-histidine from 5-phospho-alpha-D-ribose 1-diphosphate: step 7/9.</text>
</comment>
<dbReference type="Proteomes" id="UP000252884">
    <property type="component" value="Unassembled WGS sequence"/>
</dbReference>
<keyword evidence="13" id="KW-1185">Reference proteome</keyword>
<dbReference type="InterPro" id="IPR004839">
    <property type="entry name" value="Aminotransferase_I/II_large"/>
</dbReference>
<dbReference type="AlphaFoldDB" id="A0A368XQQ5"/>
<evidence type="ECO:0000256" key="3">
    <source>
        <dbReference type="ARBA" id="ARBA00012748"/>
    </source>
</evidence>
<keyword evidence="8" id="KW-0368">Histidine biosynthesis</keyword>
<evidence type="ECO:0000256" key="8">
    <source>
        <dbReference type="ARBA" id="ARBA00023102"/>
    </source>
</evidence>
<dbReference type="GO" id="GO:0004400">
    <property type="term" value="F:histidinol-phosphate transaminase activity"/>
    <property type="evidence" value="ECO:0007669"/>
    <property type="project" value="UniProtKB-EC"/>
</dbReference>
<evidence type="ECO:0000256" key="1">
    <source>
        <dbReference type="ARBA" id="ARBA00005011"/>
    </source>
</evidence>
<evidence type="ECO:0000259" key="11">
    <source>
        <dbReference type="Pfam" id="PF00155"/>
    </source>
</evidence>
<gene>
    <name evidence="12" type="ORF">DES41_105245</name>
</gene>
<dbReference type="Pfam" id="PF00155">
    <property type="entry name" value="Aminotran_1_2"/>
    <property type="match status" value="1"/>
</dbReference>
<evidence type="ECO:0000256" key="10">
    <source>
        <dbReference type="SAM" id="MobiDB-lite"/>
    </source>
</evidence>
<proteinExistence type="inferred from homology"/>
<dbReference type="CDD" id="cd00609">
    <property type="entry name" value="AAT_like"/>
    <property type="match status" value="1"/>
</dbReference>
<organism evidence="12 13">
    <name type="scientific">Pseudorhodoferax soli</name>
    <dbReference type="NCBI Taxonomy" id="545864"/>
    <lineage>
        <taxon>Bacteria</taxon>
        <taxon>Pseudomonadati</taxon>
        <taxon>Pseudomonadota</taxon>
        <taxon>Betaproteobacteria</taxon>
        <taxon>Burkholderiales</taxon>
        <taxon>Comamonadaceae</taxon>
    </lineage>
</organism>
<evidence type="ECO:0000256" key="2">
    <source>
        <dbReference type="ARBA" id="ARBA00007970"/>
    </source>
</evidence>
<dbReference type="InterPro" id="IPR015422">
    <property type="entry name" value="PyrdxlP-dep_Trfase_small"/>
</dbReference>
<feature type="domain" description="Aminotransferase class I/classII large" evidence="11">
    <location>
        <begin position="25"/>
        <end position="322"/>
    </location>
</feature>
<dbReference type="OrthoDB" id="9813612at2"/>
<dbReference type="InterPro" id="IPR015424">
    <property type="entry name" value="PyrdxlP-dep_Trfase"/>
</dbReference>
<evidence type="ECO:0000313" key="12">
    <source>
        <dbReference type="EMBL" id="RCW70303.1"/>
    </source>
</evidence>
<keyword evidence="6 12" id="KW-0808">Transferase</keyword>
<comment type="catalytic activity">
    <reaction evidence="9">
        <text>L-histidinol phosphate + 2-oxoglutarate = 3-(imidazol-4-yl)-2-oxopropyl phosphate + L-glutamate</text>
        <dbReference type="Rhea" id="RHEA:23744"/>
        <dbReference type="ChEBI" id="CHEBI:16810"/>
        <dbReference type="ChEBI" id="CHEBI:29985"/>
        <dbReference type="ChEBI" id="CHEBI:57766"/>
        <dbReference type="ChEBI" id="CHEBI:57980"/>
        <dbReference type="EC" id="2.6.1.9"/>
    </reaction>
</comment>
<comment type="similarity">
    <text evidence="2">Belongs to the class-II pyridoxal-phosphate-dependent aminotransferase family. Histidinol-phosphate aminotransferase subfamily.</text>
</comment>
<dbReference type="EC" id="2.6.1.9" evidence="3"/>